<dbReference type="GO" id="GO:0000781">
    <property type="term" value="C:chromosome, telomeric region"/>
    <property type="evidence" value="ECO:0007669"/>
    <property type="project" value="UniProtKB-SubCell"/>
</dbReference>
<protein>
    <recommendedName>
        <fullName evidence="5">ATP-dependent DNA helicase II subunit 1</fullName>
        <ecNumber evidence="4">3.6.4.12</ecNumber>
    </recommendedName>
    <alternativeName>
        <fullName evidence="17">ATP-dependent DNA helicase II subunit Ku70</fullName>
    </alternativeName>
</protein>
<evidence type="ECO:0000256" key="5">
    <source>
        <dbReference type="ARBA" id="ARBA00021796"/>
    </source>
</evidence>
<evidence type="ECO:0000256" key="13">
    <source>
        <dbReference type="ARBA" id="ARBA00023125"/>
    </source>
</evidence>
<dbReference type="InterPro" id="IPR047087">
    <property type="entry name" value="KU70_core_dom"/>
</dbReference>
<dbReference type="Proteomes" id="UP000518752">
    <property type="component" value="Unassembled WGS sequence"/>
</dbReference>
<dbReference type="GO" id="GO:0005524">
    <property type="term" value="F:ATP binding"/>
    <property type="evidence" value="ECO:0007669"/>
    <property type="project" value="UniProtKB-KW"/>
</dbReference>
<dbReference type="EMBL" id="JAACJN010000372">
    <property type="protein sequence ID" value="KAF5345659.1"/>
    <property type="molecule type" value="Genomic_DNA"/>
</dbReference>
<evidence type="ECO:0000259" key="18">
    <source>
        <dbReference type="SMART" id="SM00559"/>
    </source>
</evidence>
<dbReference type="Pfam" id="PF02735">
    <property type="entry name" value="Ku"/>
    <property type="match status" value="1"/>
</dbReference>
<dbReference type="GO" id="GO:0003678">
    <property type="term" value="F:DNA helicase activity"/>
    <property type="evidence" value="ECO:0007669"/>
    <property type="project" value="UniProtKB-EC"/>
</dbReference>
<dbReference type="GO" id="GO:0016787">
    <property type="term" value="F:hydrolase activity"/>
    <property type="evidence" value="ECO:0007669"/>
    <property type="project" value="UniProtKB-KW"/>
</dbReference>
<dbReference type="GO" id="GO:0043564">
    <property type="term" value="C:Ku70:Ku80 complex"/>
    <property type="evidence" value="ECO:0007669"/>
    <property type="project" value="InterPro"/>
</dbReference>
<keyword evidence="15" id="KW-0234">DNA repair</keyword>
<keyword evidence="10" id="KW-0347">Helicase</keyword>
<dbReference type="InterPro" id="IPR006164">
    <property type="entry name" value="DNA_bd_Ku70/Ku80"/>
</dbReference>
<dbReference type="Gene3D" id="3.40.50.410">
    <property type="entry name" value="von Willebrand factor, type A domain"/>
    <property type="match status" value="1"/>
</dbReference>
<comment type="caution">
    <text evidence="19">The sequence shown here is derived from an EMBL/GenBank/DDBJ whole genome shotgun (WGS) entry which is preliminary data.</text>
</comment>
<dbReference type="OrthoDB" id="761538at2759"/>
<comment type="subcellular location">
    <subcellularLocation>
        <location evidence="2">Chromosome</location>
        <location evidence="2">Telomere</location>
    </subcellularLocation>
    <subcellularLocation>
        <location evidence="1">Nucleus</location>
    </subcellularLocation>
</comment>
<dbReference type="AlphaFoldDB" id="A0A8H5FQP9"/>
<evidence type="ECO:0000256" key="3">
    <source>
        <dbReference type="ARBA" id="ARBA00005240"/>
    </source>
</evidence>
<dbReference type="GO" id="GO:0003684">
    <property type="term" value="F:damaged DNA binding"/>
    <property type="evidence" value="ECO:0007669"/>
    <property type="project" value="InterPro"/>
</dbReference>
<keyword evidence="12" id="KW-0779">Telomere</keyword>
<proteinExistence type="inferred from homology"/>
<keyword evidence="16" id="KW-0539">Nucleus</keyword>
<dbReference type="Pfam" id="PF03730">
    <property type="entry name" value="Ku_C"/>
    <property type="match status" value="1"/>
</dbReference>
<evidence type="ECO:0000256" key="17">
    <source>
        <dbReference type="ARBA" id="ARBA00031811"/>
    </source>
</evidence>
<evidence type="ECO:0000256" key="8">
    <source>
        <dbReference type="ARBA" id="ARBA00022763"/>
    </source>
</evidence>
<dbReference type="SMART" id="SM00559">
    <property type="entry name" value="Ku78"/>
    <property type="match status" value="1"/>
</dbReference>
<dbReference type="InterPro" id="IPR006165">
    <property type="entry name" value="Ku70"/>
</dbReference>
<dbReference type="Gene3D" id="1.10.1600.10">
    <property type="match status" value="1"/>
</dbReference>
<evidence type="ECO:0000256" key="10">
    <source>
        <dbReference type="ARBA" id="ARBA00022806"/>
    </source>
</evidence>
<gene>
    <name evidence="19" type="ORF">D9757_014209</name>
</gene>
<dbReference type="Pfam" id="PF03731">
    <property type="entry name" value="Ku_N"/>
    <property type="match status" value="1"/>
</dbReference>
<keyword evidence="11" id="KW-0067">ATP-binding</keyword>
<dbReference type="InterPro" id="IPR005161">
    <property type="entry name" value="Ku_N"/>
</dbReference>
<accession>A0A8H5FQP9</accession>
<name>A0A8H5FQP9_9AGAR</name>
<dbReference type="SUPFAM" id="SSF53300">
    <property type="entry name" value="vWA-like"/>
    <property type="match status" value="1"/>
</dbReference>
<dbReference type="Gene3D" id="4.10.970.10">
    <property type="entry name" value="Ku70, bridge and pillars"/>
    <property type="match status" value="1"/>
</dbReference>
<evidence type="ECO:0000256" key="15">
    <source>
        <dbReference type="ARBA" id="ARBA00023204"/>
    </source>
</evidence>
<keyword evidence="13" id="KW-0238">DNA-binding</keyword>
<keyword evidence="7" id="KW-0547">Nucleotide-binding</keyword>
<comment type="similarity">
    <text evidence="3">Belongs to the ku70 family.</text>
</comment>
<dbReference type="PANTHER" id="PTHR12604:SF2">
    <property type="entry name" value="X-RAY REPAIR CROSS-COMPLEMENTING PROTEIN 6"/>
    <property type="match status" value="1"/>
</dbReference>
<dbReference type="InterPro" id="IPR027388">
    <property type="entry name" value="Ku70_bridge/pillars_dom_sf"/>
</dbReference>
<keyword evidence="9" id="KW-0378">Hydrolase</keyword>
<evidence type="ECO:0000256" key="16">
    <source>
        <dbReference type="ARBA" id="ARBA00023242"/>
    </source>
</evidence>
<dbReference type="GO" id="GO:0000723">
    <property type="term" value="P:telomere maintenance"/>
    <property type="evidence" value="ECO:0007669"/>
    <property type="project" value="InterPro"/>
</dbReference>
<dbReference type="Gene3D" id="2.40.290.10">
    <property type="match status" value="1"/>
</dbReference>
<keyword evidence="14" id="KW-0233">DNA recombination</keyword>
<evidence type="ECO:0000256" key="4">
    <source>
        <dbReference type="ARBA" id="ARBA00012551"/>
    </source>
</evidence>
<evidence type="ECO:0000256" key="2">
    <source>
        <dbReference type="ARBA" id="ARBA00004574"/>
    </source>
</evidence>
<keyword evidence="20" id="KW-1185">Reference proteome</keyword>
<dbReference type="GO" id="GO:0006303">
    <property type="term" value="P:double-strand break repair via nonhomologous end joining"/>
    <property type="evidence" value="ECO:0007669"/>
    <property type="project" value="InterPro"/>
</dbReference>
<evidence type="ECO:0000256" key="12">
    <source>
        <dbReference type="ARBA" id="ARBA00022895"/>
    </source>
</evidence>
<keyword evidence="6" id="KW-0158">Chromosome</keyword>
<dbReference type="CDD" id="cd00788">
    <property type="entry name" value="KU70"/>
    <property type="match status" value="1"/>
</dbReference>
<dbReference type="InterPro" id="IPR016194">
    <property type="entry name" value="SPOC-like_C_dom_sf"/>
</dbReference>
<dbReference type="GO" id="GO:0006310">
    <property type="term" value="P:DNA recombination"/>
    <property type="evidence" value="ECO:0007669"/>
    <property type="project" value="UniProtKB-KW"/>
</dbReference>
<dbReference type="GO" id="GO:0042162">
    <property type="term" value="F:telomeric DNA binding"/>
    <property type="evidence" value="ECO:0007669"/>
    <property type="project" value="InterPro"/>
</dbReference>
<dbReference type="GO" id="GO:0003690">
    <property type="term" value="F:double-stranded DNA binding"/>
    <property type="evidence" value="ECO:0007669"/>
    <property type="project" value="TreeGrafter"/>
</dbReference>
<dbReference type="PIRSF" id="PIRSF003033">
    <property type="entry name" value="Ku70"/>
    <property type="match status" value="1"/>
</dbReference>
<reference evidence="19 20" key="1">
    <citation type="journal article" date="2020" name="ISME J.">
        <title>Uncovering the hidden diversity of litter-decomposition mechanisms in mushroom-forming fungi.</title>
        <authorList>
            <person name="Floudas D."/>
            <person name="Bentzer J."/>
            <person name="Ahren D."/>
            <person name="Johansson T."/>
            <person name="Persson P."/>
            <person name="Tunlid A."/>
        </authorList>
    </citation>
    <scope>NUCLEOTIDE SEQUENCE [LARGE SCALE GENOMIC DNA]</scope>
    <source>
        <strain evidence="19 20">CBS 406.79</strain>
    </source>
</reference>
<evidence type="ECO:0000256" key="14">
    <source>
        <dbReference type="ARBA" id="ARBA00023172"/>
    </source>
</evidence>
<evidence type="ECO:0000256" key="9">
    <source>
        <dbReference type="ARBA" id="ARBA00022801"/>
    </source>
</evidence>
<dbReference type="InterPro" id="IPR036465">
    <property type="entry name" value="vWFA_dom_sf"/>
</dbReference>
<evidence type="ECO:0000313" key="19">
    <source>
        <dbReference type="EMBL" id="KAF5345659.1"/>
    </source>
</evidence>
<evidence type="ECO:0000256" key="7">
    <source>
        <dbReference type="ARBA" id="ARBA00022741"/>
    </source>
</evidence>
<dbReference type="InterPro" id="IPR005160">
    <property type="entry name" value="Ku_C"/>
</dbReference>
<dbReference type="SUPFAM" id="SSF100939">
    <property type="entry name" value="SPOC domain-like"/>
    <property type="match status" value="1"/>
</dbReference>
<keyword evidence="8" id="KW-0227">DNA damage</keyword>
<organism evidence="19 20">
    <name type="scientific">Collybiopsis confluens</name>
    <dbReference type="NCBI Taxonomy" id="2823264"/>
    <lineage>
        <taxon>Eukaryota</taxon>
        <taxon>Fungi</taxon>
        <taxon>Dikarya</taxon>
        <taxon>Basidiomycota</taxon>
        <taxon>Agaricomycotina</taxon>
        <taxon>Agaricomycetes</taxon>
        <taxon>Agaricomycetidae</taxon>
        <taxon>Agaricales</taxon>
        <taxon>Marasmiineae</taxon>
        <taxon>Omphalotaceae</taxon>
        <taxon>Collybiopsis</taxon>
    </lineage>
</organism>
<evidence type="ECO:0000256" key="11">
    <source>
        <dbReference type="ARBA" id="ARBA00022840"/>
    </source>
</evidence>
<sequence>MAPYDDWNKYDNEEDEELQDDSFFDAKKDVILVCIDCSSSMLQVRDDPENEGEKTSHLFAALNTAMQLQKRKVITGPNDSFGIFLFNTSRKADSSRTQVSELKQNTFLYQPPGPISAPTIQQLIELLNGGPEGLLEEFPPSNQVPLADVFTGCNWVIRDGAPKTATKRVFLITDEDNPHPGRGSEQMITAAKNVFDDLLKLGVMVEPFFIQTDDKTFNVNQFYSSVMQHTPLDDEDEDGGLNEAVSIARIEDLLAQMKFREITKRALFSVPFELAKGLTIGVKGYGLVTEQKKGEYKYFVDLGDRLEPAVIKTTLLDEDRQAEIDKSTYVYGMAAVGANTSTNDDDIEEEGIAPTKIVKPGQRPFYTPEEMKSFRTLGLEPGFKLLGFKPRKELKFEDNVKHSLFIYPDENTYSGSKRTFTALLKSMAKKKVIALALGLVRRNATPTIYAVLPQEEDREEMEPGGFHIIPMPFADDIRSAPVEEGFIASDELKDAARQWINKMTIKSGYVPDSYPNPALAYHYEQLEASAFQEPYDADEFEDLTEPNVDMIHKKAGPLLKQWKLDLLDDHSATYVSPITGSKRKADAAVDVRDVMSKFKAGALSKFKVDELKV</sequence>
<evidence type="ECO:0000256" key="6">
    <source>
        <dbReference type="ARBA" id="ARBA00022454"/>
    </source>
</evidence>
<evidence type="ECO:0000256" key="1">
    <source>
        <dbReference type="ARBA" id="ARBA00004123"/>
    </source>
</evidence>
<evidence type="ECO:0000313" key="20">
    <source>
        <dbReference type="Proteomes" id="UP000518752"/>
    </source>
</evidence>
<feature type="domain" description="Ku" evidence="18">
    <location>
        <begin position="349"/>
        <end position="492"/>
    </location>
</feature>
<dbReference type="PANTHER" id="PTHR12604">
    <property type="entry name" value="KU AUTOANTIGEN DNA HELICASE"/>
    <property type="match status" value="1"/>
</dbReference>
<dbReference type="EC" id="3.6.4.12" evidence="4"/>